<dbReference type="GO" id="GO:0003979">
    <property type="term" value="F:UDP-glucose 6-dehydrogenase activity"/>
    <property type="evidence" value="ECO:0007669"/>
    <property type="project" value="UniProtKB-EC"/>
</dbReference>
<dbReference type="SUPFAM" id="SSF51735">
    <property type="entry name" value="NAD(P)-binding Rossmann-fold domains"/>
    <property type="match status" value="1"/>
</dbReference>
<accession>A0A6J5YDE0</accession>
<gene>
    <name evidence="8" type="ORF">UFOPK1392_00311</name>
</gene>
<evidence type="ECO:0000256" key="4">
    <source>
        <dbReference type="ARBA" id="ARBA00023002"/>
    </source>
</evidence>
<dbReference type="PANTHER" id="PTHR43750">
    <property type="entry name" value="UDP-GLUCOSE 6-DEHYDROGENASE TUAD"/>
    <property type="match status" value="1"/>
</dbReference>
<dbReference type="PIRSF" id="PIRSF000124">
    <property type="entry name" value="UDPglc_GDPman_dh"/>
    <property type="match status" value="1"/>
</dbReference>
<dbReference type="GO" id="GO:0051287">
    <property type="term" value="F:NAD binding"/>
    <property type="evidence" value="ECO:0007669"/>
    <property type="project" value="InterPro"/>
</dbReference>
<reference evidence="8" key="1">
    <citation type="submission" date="2020-05" db="EMBL/GenBank/DDBJ databases">
        <authorList>
            <person name="Chiriac C."/>
            <person name="Salcher M."/>
            <person name="Ghai R."/>
            <person name="Kavagutti S V."/>
        </authorList>
    </citation>
    <scope>NUCLEOTIDE SEQUENCE</scope>
</reference>
<dbReference type="Pfam" id="PF03721">
    <property type="entry name" value="UDPG_MGDP_dh_N"/>
    <property type="match status" value="1"/>
</dbReference>
<dbReference type="GO" id="GO:0000271">
    <property type="term" value="P:polysaccharide biosynthetic process"/>
    <property type="evidence" value="ECO:0007669"/>
    <property type="project" value="InterPro"/>
</dbReference>
<dbReference type="Pfam" id="PF00984">
    <property type="entry name" value="UDPG_MGDP_dh"/>
    <property type="match status" value="1"/>
</dbReference>
<dbReference type="PANTHER" id="PTHR43750:SF3">
    <property type="entry name" value="UDP-GLUCOSE 6-DEHYDROGENASE TUAD"/>
    <property type="match status" value="1"/>
</dbReference>
<evidence type="ECO:0000313" key="8">
    <source>
        <dbReference type="EMBL" id="CAB4322576.1"/>
    </source>
</evidence>
<evidence type="ECO:0000259" key="7">
    <source>
        <dbReference type="SMART" id="SM00984"/>
    </source>
</evidence>
<comment type="similarity">
    <text evidence="2">Belongs to the UDP-glucose/GDP-mannose dehydrogenase family.</text>
</comment>
<dbReference type="InterPro" id="IPR001732">
    <property type="entry name" value="UDP-Glc/GDP-Man_DH_N"/>
</dbReference>
<dbReference type="InterPro" id="IPR014026">
    <property type="entry name" value="UDP-Glc/GDP-Man_DH_dimer"/>
</dbReference>
<protein>
    <recommendedName>
        <fullName evidence="3">UDP-glucose 6-dehydrogenase</fullName>
        <ecNumber evidence="3">1.1.1.22</ecNumber>
    </recommendedName>
</protein>
<dbReference type="EMBL" id="CAEMXZ010000008">
    <property type="protein sequence ID" value="CAB4322576.1"/>
    <property type="molecule type" value="Genomic_DNA"/>
</dbReference>
<dbReference type="InterPro" id="IPR014027">
    <property type="entry name" value="UDP-Glc/GDP-Man_DH_C"/>
</dbReference>
<dbReference type="PIRSF" id="PIRSF500134">
    <property type="entry name" value="UDPglc_DH_bac"/>
    <property type="match status" value="1"/>
</dbReference>
<evidence type="ECO:0000256" key="3">
    <source>
        <dbReference type="ARBA" id="ARBA00012954"/>
    </source>
</evidence>
<dbReference type="AlphaFoldDB" id="A0A6J5YDE0"/>
<dbReference type="InterPro" id="IPR036291">
    <property type="entry name" value="NAD(P)-bd_dom_sf"/>
</dbReference>
<dbReference type="Pfam" id="PF03720">
    <property type="entry name" value="UDPG_MGDP_dh_C"/>
    <property type="match status" value="1"/>
</dbReference>
<dbReference type="SUPFAM" id="SSF52413">
    <property type="entry name" value="UDP-glucose/GDP-mannose dehydrogenase C-terminal domain"/>
    <property type="match status" value="1"/>
</dbReference>
<evidence type="ECO:0000256" key="6">
    <source>
        <dbReference type="ARBA" id="ARBA00047473"/>
    </source>
</evidence>
<dbReference type="Gene3D" id="1.20.5.100">
    <property type="entry name" value="Cytochrome c1, transmembrane anchor, C-terminal"/>
    <property type="match status" value="1"/>
</dbReference>
<sequence length="425" mass="45063">MSISVGVVGAGYVGLTLAACLAELGHQVMCVDSDGSKIDQLNQGNSTIVEKGLPELIRSSLESGRLHFVLGSAATVVDTEIIFLCLPTPMSETGAADTHLVVEAIRELAPVVAAGTIIVNKSTVPIGFKDVAVAMIGRSDVHLVSNPEFLREGTSVSDFLNPDRIVVGADSAEVAQRFLRLYETIDAPVVITDPVSAETIKYGANAMLAARLSFINSLAHLCEVVDADIDDVLRGIGFDHRIGSELMSPGPGWGGSCFPKDTAALLQTSRQAGFDFPLLAQVIDSNHAQIDHMVNRIEHAAGAPASGATIAALGLTFKAGTDDLRGSPSLEVLDRLIARGASVRAYDPTHPTLGANRMIIGADPYEICVDADVLVVLTEWPEFSSLDFRRIHGLMSSPNIVDTRNILEPIALRDIGFTYVGTGRN</sequence>
<organism evidence="8">
    <name type="scientific">freshwater metagenome</name>
    <dbReference type="NCBI Taxonomy" id="449393"/>
    <lineage>
        <taxon>unclassified sequences</taxon>
        <taxon>metagenomes</taxon>
        <taxon>ecological metagenomes</taxon>
    </lineage>
</organism>
<evidence type="ECO:0000256" key="5">
    <source>
        <dbReference type="ARBA" id="ARBA00023027"/>
    </source>
</evidence>
<dbReference type="InterPro" id="IPR036220">
    <property type="entry name" value="UDP-Glc/GDP-Man_DH_C_sf"/>
</dbReference>
<dbReference type="SUPFAM" id="SSF48179">
    <property type="entry name" value="6-phosphogluconate dehydrogenase C-terminal domain-like"/>
    <property type="match status" value="1"/>
</dbReference>
<dbReference type="InterPro" id="IPR028357">
    <property type="entry name" value="UDPglc_DH_bac"/>
</dbReference>
<evidence type="ECO:0000256" key="2">
    <source>
        <dbReference type="ARBA" id="ARBA00006601"/>
    </source>
</evidence>
<dbReference type="UniPathway" id="UPA00038">
    <property type="reaction ID" value="UER00491"/>
</dbReference>
<comment type="catalytic activity">
    <reaction evidence="6">
        <text>UDP-alpha-D-glucose + 2 NAD(+) + H2O = UDP-alpha-D-glucuronate + 2 NADH + 3 H(+)</text>
        <dbReference type="Rhea" id="RHEA:23596"/>
        <dbReference type="ChEBI" id="CHEBI:15377"/>
        <dbReference type="ChEBI" id="CHEBI:15378"/>
        <dbReference type="ChEBI" id="CHEBI:57540"/>
        <dbReference type="ChEBI" id="CHEBI:57945"/>
        <dbReference type="ChEBI" id="CHEBI:58052"/>
        <dbReference type="ChEBI" id="CHEBI:58885"/>
        <dbReference type="EC" id="1.1.1.22"/>
    </reaction>
</comment>
<keyword evidence="5" id="KW-0520">NAD</keyword>
<dbReference type="GO" id="GO:0006065">
    <property type="term" value="P:UDP-glucuronate biosynthetic process"/>
    <property type="evidence" value="ECO:0007669"/>
    <property type="project" value="UniProtKB-UniPathway"/>
</dbReference>
<keyword evidence="4" id="KW-0560">Oxidoreductase</keyword>
<dbReference type="EC" id="1.1.1.22" evidence="3"/>
<comment type="pathway">
    <text evidence="1">Nucleotide-sugar biosynthesis; UDP-alpha-D-glucuronate biosynthesis; UDP-alpha-D-glucuronate from UDP-alpha-D-glucose: step 1/1.</text>
</comment>
<proteinExistence type="inferred from homology"/>
<evidence type="ECO:0000256" key="1">
    <source>
        <dbReference type="ARBA" id="ARBA00004701"/>
    </source>
</evidence>
<dbReference type="SMART" id="SM00984">
    <property type="entry name" value="UDPG_MGDP_dh_C"/>
    <property type="match status" value="1"/>
</dbReference>
<name>A0A6J5YDE0_9ZZZZ</name>
<dbReference type="InterPro" id="IPR017476">
    <property type="entry name" value="UDP-Glc/GDP-Man"/>
</dbReference>
<feature type="domain" description="UDP-glucose/GDP-mannose dehydrogenase C-terminal" evidence="7">
    <location>
        <begin position="311"/>
        <end position="409"/>
    </location>
</feature>
<dbReference type="NCBIfam" id="TIGR03026">
    <property type="entry name" value="NDP-sugDHase"/>
    <property type="match status" value="1"/>
</dbReference>
<dbReference type="Gene3D" id="3.40.50.720">
    <property type="entry name" value="NAD(P)-binding Rossmann-like Domain"/>
    <property type="match status" value="2"/>
</dbReference>
<dbReference type="InterPro" id="IPR008927">
    <property type="entry name" value="6-PGluconate_DH-like_C_sf"/>
</dbReference>